<evidence type="ECO:0000256" key="11">
    <source>
        <dbReference type="ARBA" id="ARBA00022771"/>
    </source>
</evidence>
<evidence type="ECO:0000259" key="25">
    <source>
        <dbReference type="PROSITE" id="PS50064"/>
    </source>
</evidence>
<name>A0A814FBY8_9BILA</name>
<evidence type="ECO:0000313" key="28">
    <source>
        <dbReference type="EMBL" id="CAF0980781.1"/>
    </source>
</evidence>
<dbReference type="PROSITE" id="PS50160">
    <property type="entry name" value="DNA_LIGASE_A3"/>
    <property type="match status" value="1"/>
</dbReference>
<dbReference type="InterPro" id="IPR036599">
    <property type="entry name" value="DNA_ligase_N_sf"/>
</dbReference>
<comment type="catalytic activity">
    <reaction evidence="19">
        <text>ATP + (deoxyribonucleotide)n-3'-hydroxyl + 5'-phospho-(deoxyribonucleotide)m = (deoxyribonucleotide)n+m + AMP + diphosphate.</text>
        <dbReference type="EC" id="6.5.1.1"/>
    </reaction>
</comment>
<evidence type="ECO:0000256" key="8">
    <source>
        <dbReference type="ARBA" id="ARBA00022723"/>
    </source>
</evidence>
<keyword evidence="6" id="KW-0132">Cell division</keyword>
<feature type="compositionally biased region" description="Acidic residues" evidence="24">
    <location>
        <begin position="146"/>
        <end position="172"/>
    </location>
</feature>
<evidence type="ECO:0000256" key="23">
    <source>
        <dbReference type="RuleBase" id="RU004196"/>
    </source>
</evidence>
<evidence type="ECO:0000256" key="13">
    <source>
        <dbReference type="ARBA" id="ARBA00022840"/>
    </source>
</evidence>
<dbReference type="Pfam" id="PF01068">
    <property type="entry name" value="DNA_ligase_A_M"/>
    <property type="match status" value="1"/>
</dbReference>
<dbReference type="InterPro" id="IPR050191">
    <property type="entry name" value="ATP-dep_DNA_ligase"/>
</dbReference>
<evidence type="ECO:0000256" key="17">
    <source>
        <dbReference type="ARBA" id="ARBA00023242"/>
    </source>
</evidence>
<keyword evidence="16" id="KW-0234">DNA repair</keyword>
<feature type="compositionally biased region" description="Polar residues" evidence="24">
    <location>
        <begin position="173"/>
        <end position="185"/>
    </location>
</feature>
<dbReference type="GO" id="GO:0008270">
    <property type="term" value="F:zinc ion binding"/>
    <property type="evidence" value="ECO:0007669"/>
    <property type="project" value="UniProtKB-KW"/>
</dbReference>
<dbReference type="Proteomes" id="UP000681722">
    <property type="component" value="Unassembled WGS sequence"/>
</dbReference>
<dbReference type="FunFam" id="3.30.470.30:FF:000003">
    <property type="entry name" value="DNA ligase"/>
    <property type="match status" value="1"/>
</dbReference>
<feature type="domain" description="PARP-type" evidence="25">
    <location>
        <begin position="6"/>
        <end position="98"/>
    </location>
</feature>
<evidence type="ECO:0000256" key="3">
    <source>
        <dbReference type="ARBA" id="ARBA00007572"/>
    </source>
</evidence>
<keyword evidence="11" id="KW-0863">Zinc-finger</keyword>
<dbReference type="NCBIfam" id="TIGR00574">
    <property type="entry name" value="dnl1"/>
    <property type="match status" value="1"/>
</dbReference>
<dbReference type="SUPFAM" id="SSF52113">
    <property type="entry name" value="BRCT domain"/>
    <property type="match status" value="1"/>
</dbReference>
<evidence type="ECO:0000256" key="22">
    <source>
        <dbReference type="ARBA" id="ARBA00077952"/>
    </source>
</evidence>
<dbReference type="CDD" id="cd07902">
    <property type="entry name" value="Adenylation_DNA_ligase_III"/>
    <property type="match status" value="1"/>
</dbReference>
<dbReference type="GO" id="GO:0051301">
    <property type="term" value="P:cell division"/>
    <property type="evidence" value="ECO:0007669"/>
    <property type="project" value="UniProtKB-KW"/>
</dbReference>
<dbReference type="SMART" id="SM00292">
    <property type="entry name" value="BRCT"/>
    <property type="match status" value="1"/>
</dbReference>
<accession>A0A814FBY8</accession>
<evidence type="ECO:0000256" key="14">
    <source>
        <dbReference type="ARBA" id="ARBA00022842"/>
    </source>
</evidence>
<dbReference type="GO" id="GO:0071897">
    <property type="term" value="P:DNA biosynthetic process"/>
    <property type="evidence" value="ECO:0007669"/>
    <property type="project" value="InterPro"/>
</dbReference>
<dbReference type="GO" id="GO:0006302">
    <property type="term" value="P:double-strand break repair"/>
    <property type="evidence" value="ECO:0007669"/>
    <property type="project" value="TreeGrafter"/>
</dbReference>
<dbReference type="SUPFAM" id="SSF56091">
    <property type="entry name" value="DNA ligase/mRNA capping enzyme, catalytic domain"/>
    <property type="match status" value="1"/>
</dbReference>
<dbReference type="Gene3D" id="3.30.1740.10">
    <property type="entry name" value="Zinc finger, PARP-type"/>
    <property type="match status" value="1"/>
</dbReference>
<keyword evidence="7" id="KW-0235">DNA replication</keyword>
<dbReference type="InterPro" id="IPR012310">
    <property type="entry name" value="DNA_ligase_ATP-dep_cent"/>
</dbReference>
<dbReference type="EMBL" id="CAJOBC010002824">
    <property type="protein sequence ID" value="CAF3753332.1"/>
    <property type="molecule type" value="Genomic_DNA"/>
</dbReference>
<comment type="caution">
    <text evidence="28">The sequence shown here is derived from an EMBL/GenBank/DDBJ whole genome shotgun (WGS) entry which is preliminary data.</text>
</comment>
<evidence type="ECO:0000259" key="26">
    <source>
        <dbReference type="PROSITE" id="PS50160"/>
    </source>
</evidence>
<dbReference type="InterPro" id="IPR012340">
    <property type="entry name" value="NA-bd_OB-fold"/>
</dbReference>
<comment type="cofactor">
    <cofactor evidence="1">
        <name>Mg(2+)</name>
        <dbReference type="ChEBI" id="CHEBI:18420"/>
    </cofactor>
</comment>
<dbReference type="GO" id="GO:0003677">
    <property type="term" value="F:DNA binding"/>
    <property type="evidence" value="ECO:0007669"/>
    <property type="project" value="InterPro"/>
</dbReference>
<comment type="similarity">
    <text evidence="3 23">Belongs to the ATP-dependent DNA ligase family.</text>
</comment>
<dbReference type="GO" id="GO:0003910">
    <property type="term" value="F:DNA ligase (ATP) activity"/>
    <property type="evidence" value="ECO:0007669"/>
    <property type="project" value="UniProtKB-EC"/>
</dbReference>
<evidence type="ECO:0000259" key="27">
    <source>
        <dbReference type="PROSITE" id="PS50172"/>
    </source>
</evidence>
<keyword evidence="15" id="KW-0233">DNA recombination</keyword>
<dbReference type="CDD" id="cd07967">
    <property type="entry name" value="OBF_DNA_ligase_III"/>
    <property type="match status" value="1"/>
</dbReference>
<dbReference type="InterPro" id="IPR031916">
    <property type="entry name" value="LIG3_BRCT"/>
</dbReference>
<proteinExistence type="inferred from homology"/>
<dbReference type="PROSITE" id="PS00018">
    <property type="entry name" value="EF_HAND_1"/>
    <property type="match status" value="1"/>
</dbReference>
<dbReference type="Gene3D" id="2.40.50.140">
    <property type="entry name" value="Nucleic acid-binding proteins"/>
    <property type="match status" value="1"/>
</dbReference>
<evidence type="ECO:0000256" key="12">
    <source>
        <dbReference type="ARBA" id="ARBA00022833"/>
    </source>
</evidence>
<dbReference type="PROSITE" id="PS00333">
    <property type="entry name" value="DNA_LIGASE_A2"/>
    <property type="match status" value="1"/>
</dbReference>
<dbReference type="PROSITE" id="PS50172">
    <property type="entry name" value="BRCT"/>
    <property type="match status" value="1"/>
</dbReference>
<dbReference type="GO" id="GO:0070421">
    <property type="term" value="C:DNA ligase III-XRCC1 complex"/>
    <property type="evidence" value="ECO:0007669"/>
    <property type="project" value="TreeGrafter"/>
</dbReference>
<dbReference type="SUPFAM" id="SSF50249">
    <property type="entry name" value="Nucleic acid-binding proteins"/>
    <property type="match status" value="1"/>
</dbReference>
<keyword evidence="9" id="KW-0547">Nucleotide-binding</keyword>
<keyword evidence="14" id="KW-0460">Magnesium</keyword>
<dbReference type="InterPro" id="IPR036420">
    <property type="entry name" value="BRCT_dom_sf"/>
</dbReference>
<dbReference type="InterPro" id="IPR012308">
    <property type="entry name" value="DNA_ligase_ATP-dep_N"/>
</dbReference>
<dbReference type="Gene3D" id="3.30.470.30">
    <property type="entry name" value="DNA ligase/mRNA capping enzyme"/>
    <property type="match status" value="1"/>
</dbReference>
<feature type="domain" description="BRCT" evidence="27">
    <location>
        <begin position="832"/>
        <end position="915"/>
    </location>
</feature>
<dbReference type="Gene3D" id="3.30.1490.70">
    <property type="match status" value="1"/>
</dbReference>
<dbReference type="InterPro" id="IPR001357">
    <property type="entry name" value="BRCT_dom"/>
</dbReference>
<dbReference type="FunFam" id="2.40.50.140:FF:000085">
    <property type="entry name" value="DNA ligase"/>
    <property type="match status" value="1"/>
</dbReference>
<evidence type="ECO:0000256" key="2">
    <source>
        <dbReference type="ARBA" id="ARBA00004123"/>
    </source>
</evidence>
<comment type="subcellular location">
    <subcellularLocation>
        <location evidence="2">Nucleus</location>
    </subcellularLocation>
</comment>
<reference evidence="28" key="1">
    <citation type="submission" date="2021-02" db="EMBL/GenBank/DDBJ databases">
        <authorList>
            <person name="Nowell W R."/>
        </authorList>
    </citation>
    <scope>NUCLEOTIDE SEQUENCE</scope>
</reference>
<dbReference type="GO" id="GO:0006310">
    <property type="term" value="P:DNA recombination"/>
    <property type="evidence" value="ECO:0007669"/>
    <property type="project" value="UniProtKB-KW"/>
</dbReference>
<evidence type="ECO:0000256" key="7">
    <source>
        <dbReference type="ARBA" id="ARBA00022705"/>
    </source>
</evidence>
<dbReference type="AlphaFoldDB" id="A0A814FBY8"/>
<protein>
    <recommendedName>
        <fullName evidence="20">DNA ligase 3</fullName>
        <ecNumber evidence="4">6.5.1.1</ecNumber>
    </recommendedName>
    <alternativeName>
        <fullName evidence="21">DNA ligase III</fullName>
    </alternativeName>
    <alternativeName>
        <fullName evidence="22">Polydeoxyribonucleotide synthase [ATP] 3</fullName>
    </alternativeName>
</protein>
<evidence type="ECO:0000256" key="16">
    <source>
        <dbReference type="ARBA" id="ARBA00023204"/>
    </source>
</evidence>
<evidence type="ECO:0000256" key="24">
    <source>
        <dbReference type="SAM" id="MobiDB-lite"/>
    </source>
</evidence>
<sequence length="915" mass="104150">MAENRYLADYAKLGTSSCKKCKQKIEKGGLRLAKVVKNPFTDEGGEMKQYFHTNCMFDTLMNARATTQVIESTTDIDGWSGLQPADKEQILEQIKRLEEVRGKKKDKSLTQPPSKKIIQKILPVPSVSPTKKKQTLMPVVTSTTTNEDDDGDSEDTIDDDDENINVSEDENDGSITSDDPTHPDNSFRSYRNLCMKIAEVDGHKAKTEVIRQFITYGTDDDSYKGNLSILYHLLLPAKGYKSSIFNLKSRQLCKLFSTIFQVEQSEMLTHCEEGGDIADTVAEFYEQSPAMDPPSKSTLSIYDIDNYLLKLSKLTKENDQERLLHEITIKCTSNDLKMFIRLTQKDLKINAGPKQILDALDINAYDAYQHSNNLKTFVDRYLQHKSSGSPTKLSLAKAFSVQIELMTPVHPMLAEACKSVDYAFKKCKNTILAEIKYDGERLQLHKNKNKFEFFSRNLKSVQQHKVQDLNKYITEAFPKADDLILDGEILLIDIKTKKPLPFGTLGVHKKAKYSEANIAFFVFDCLYFNGESLLDLPLKERRTILTKHMSPIENRILISEQKLVTKKSELQTLINYAISEGLEGLVLKDPESLYEPGKRHWLKVKKDYLLEGAMADTCDLVVLGAYYGTGKKGGLMSVFLLGCYDQTKQQWCTVCKCGNGFDDAKIDQLQKELKPNLIKISKDMKKVPNWLNLNRQYAPDFVVVDPKKSPVWEITGAEFSQSKAHTANGISIRFPRVTKVRDDKTWKEATNLAYLIKLFEKSKPTVIFKDEDMNDEIDEDELGFSFSNNTNNNNGIDEKSLKRSVDDVETSEVSKKKAVATNNGNSSMVTCSFPTLFDAYVFYLSSTISADEKANLTRFINAFDGDIINDENEYEMITHYVGKKDKNYNKIEQRTKFQHIQTDYLWDCIKNKKKL</sequence>
<dbReference type="InterPro" id="IPR012309">
    <property type="entry name" value="DNA_ligase_ATP-dep_C"/>
</dbReference>
<organism evidence="28 30">
    <name type="scientific">Didymodactylos carnosus</name>
    <dbReference type="NCBI Taxonomy" id="1234261"/>
    <lineage>
        <taxon>Eukaryota</taxon>
        <taxon>Metazoa</taxon>
        <taxon>Spiralia</taxon>
        <taxon>Gnathifera</taxon>
        <taxon>Rotifera</taxon>
        <taxon>Eurotatoria</taxon>
        <taxon>Bdelloidea</taxon>
        <taxon>Philodinida</taxon>
        <taxon>Philodinidae</taxon>
        <taxon>Didymodactylos</taxon>
    </lineage>
</organism>
<keyword evidence="12" id="KW-0862">Zinc</keyword>
<evidence type="ECO:0000256" key="21">
    <source>
        <dbReference type="ARBA" id="ARBA00075785"/>
    </source>
</evidence>
<feature type="domain" description="ATP-dependent DNA ligase family profile" evidence="26">
    <location>
        <begin position="511"/>
        <end position="645"/>
    </location>
</feature>
<dbReference type="SMART" id="SM01336">
    <property type="entry name" value="zf-PARP"/>
    <property type="match status" value="1"/>
</dbReference>
<evidence type="ECO:0000256" key="19">
    <source>
        <dbReference type="ARBA" id="ARBA00034003"/>
    </source>
</evidence>
<evidence type="ECO:0000256" key="10">
    <source>
        <dbReference type="ARBA" id="ARBA00022763"/>
    </source>
</evidence>
<dbReference type="InterPro" id="IPR000977">
    <property type="entry name" value="DNA_ligase_ATP-dep"/>
</dbReference>
<dbReference type="EC" id="6.5.1.1" evidence="4"/>
<dbReference type="Pfam" id="PF00645">
    <property type="entry name" value="zf-PARP"/>
    <property type="match status" value="1"/>
</dbReference>
<dbReference type="PROSITE" id="PS50064">
    <property type="entry name" value="ZF_PARP_2"/>
    <property type="match status" value="1"/>
</dbReference>
<evidence type="ECO:0000313" key="30">
    <source>
        <dbReference type="Proteomes" id="UP000663829"/>
    </source>
</evidence>
<dbReference type="Pfam" id="PF04675">
    <property type="entry name" value="DNA_ligase_A_N"/>
    <property type="match status" value="1"/>
</dbReference>
<dbReference type="InterPro" id="IPR001510">
    <property type="entry name" value="Znf_PARP"/>
</dbReference>
<dbReference type="Proteomes" id="UP000663829">
    <property type="component" value="Unassembled WGS sequence"/>
</dbReference>
<gene>
    <name evidence="28" type="ORF">GPM918_LOCUS12736</name>
    <name evidence="29" type="ORF">SRO942_LOCUS12736</name>
</gene>
<evidence type="ECO:0000256" key="18">
    <source>
        <dbReference type="ARBA" id="ARBA00023306"/>
    </source>
</evidence>
<dbReference type="InterPro" id="IPR016059">
    <property type="entry name" value="DNA_ligase_ATP-dep_CS"/>
</dbReference>
<keyword evidence="17" id="KW-0539">Nucleus</keyword>
<evidence type="ECO:0000256" key="9">
    <source>
        <dbReference type="ARBA" id="ARBA00022741"/>
    </source>
</evidence>
<keyword evidence="18" id="KW-0131">Cell cycle</keyword>
<dbReference type="InterPro" id="IPR036957">
    <property type="entry name" value="Znf_PARP_sf"/>
</dbReference>
<dbReference type="InterPro" id="IPR018247">
    <property type="entry name" value="EF_Hand_1_Ca_BS"/>
</dbReference>
<dbReference type="SUPFAM" id="SSF117018">
    <property type="entry name" value="ATP-dependent DNA ligase DNA-binding domain"/>
    <property type="match status" value="1"/>
</dbReference>
<dbReference type="Pfam" id="PF04679">
    <property type="entry name" value="DNA_ligase_A_C"/>
    <property type="match status" value="1"/>
</dbReference>
<dbReference type="GO" id="GO:0006273">
    <property type="term" value="P:lagging strand elongation"/>
    <property type="evidence" value="ECO:0007669"/>
    <property type="project" value="TreeGrafter"/>
</dbReference>
<dbReference type="Pfam" id="PF16759">
    <property type="entry name" value="LIG3_BRCT"/>
    <property type="match status" value="1"/>
</dbReference>
<dbReference type="SUPFAM" id="SSF57716">
    <property type="entry name" value="Glucocorticoid receptor-like (DNA-binding domain)"/>
    <property type="match status" value="1"/>
</dbReference>
<evidence type="ECO:0000256" key="5">
    <source>
        <dbReference type="ARBA" id="ARBA00022598"/>
    </source>
</evidence>
<feature type="region of interest" description="Disordered" evidence="24">
    <location>
        <begin position="101"/>
        <end position="185"/>
    </location>
</feature>
<evidence type="ECO:0000256" key="4">
    <source>
        <dbReference type="ARBA" id="ARBA00012727"/>
    </source>
</evidence>
<dbReference type="PANTHER" id="PTHR45674">
    <property type="entry name" value="DNA LIGASE 1/3 FAMILY MEMBER"/>
    <property type="match status" value="1"/>
</dbReference>
<evidence type="ECO:0000256" key="15">
    <source>
        <dbReference type="ARBA" id="ARBA00023172"/>
    </source>
</evidence>
<keyword evidence="8" id="KW-0479">Metal-binding</keyword>
<keyword evidence="5" id="KW-0436">Ligase</keyword>
<dbReference type="EMBL" id="CAJNOQ010002824">
    <property type="protein sequence ID" value="CAF0980781.1"/>
    <property type="molecule type" value="Genomic_DNA"/>
</dbReference>
<evidence type="ECO:0000256" key="6">
    <source>
        <dbReference type="ARBA" id="ARBA00022618"/>
    </source>
</evidence>
<dbReference type="GO" id="GO:0005524">
    <property type="term" value="F:ATP binding"/>
    <property type="evidence" value="ECO:0007669"/>
    <property type="project" value="UniProtKB-KW"/>
</dbReference>
<keyword evidence="30" id="KW-1185">Reference proteome</keyword>
<keyword evidence="10" id="KW-0227">DNA damage</keyword>
<dbReference type="Gene3D" id="1.10.3260.10">
    <property type="entry name" value="DNA ligase, ATP-dependent, N-terminal domain"/>
    <property type="match status" value="1"/>
</dbReference>
<evidence type="ECO:0000256" key="1">
    <source>
        <dbReference type="ARBA" id="ARBA00001946"/>
    </source>
</evidence>
<evidence type="ECO:0000256" key="20">
    <source>
        <dbReference type="ARBA" id="ARBA00074829"/>
    </source>
</evidence>
<evidence type="ECO:0000313" key="29">
    <source>
        <dbReference type="EMBL" id="CAF3753332.1"/>
    </source>
</evidence>
<dbReference type="OrthoDB" id="206088at2759"/>
<dbReference type="PANTHER" id="PTHR45674:SF9">
    <property type="entry name" value="DNA LIGASE 3"/>
    <property type="match status" value="1"/>
</dbReference>
<dbReference type="Gene3D" id="3.40.50.10190">
    <property type="entry name" value="BRCT domain"/>
    <property type="match status" value="1"/>
</dbReference>
<keyword evidence="13" id="KW-0067">ATP-binding</keyword>